<accession>A0AAU9IV35</accession>
<dbReference type="Gene3D" id="3.10.110.10">
    <property type="entry name" value="Ubiquitin Conjugating Enzyme"/>
    <property type="match status" value="1"/>
</dbReference>
<dbReference type="Proteomes" id="UP001162131">
    <property type="component" value="Unassembled WGS sequence"/>
</dbReference>
<dbReference type="EMBL" id="CAJZBQ010000014">
    <property type="protein sequence ID" value="CAG9316004.1"/>
    <property type="molecule type" value="Genomic_DNA"/>
</dbReference>
<proteinExistence type="predicted"/>
<reference evidence="2" key="1">
    <citation type="submission" date="2021-09" db="EMBL/GenBank/DDBJ databases">
        <authorList>
            <consortium name="AG Swart"/>
            <person name="Singh M."/>
            <person name="Singh A."/>
            <person name="Seah K."/>
            <person name="Emmerich C."/>
        </authorList>
    </citation>
    <scope>NUCLEOTIDE SEQUENCE</scope>
    <source>
        <strain evidence="2">ATCC30299</strain>
    </source>
</reference>
<name>A0AAU9IV35_9CILI</name>
<sequence length="140" mass="16563">MSSFPVWNCRSSWVRSSDWFIIRKNEDPNELIGAIQGPNNTPYEGGIFYFSITLLYTYCQPEFIFLTKILHPNIKKTGKLRIQIQYPARKGLKELLDWIVNLLKEPQWNASKLPKKFELYQKDPDAYYSYVKQTTIKYAN</sequence>
<evidence type="ECO:0000259" key="1">
    <source>
        <dbReference type="Pfam" id="PF00179"/>
    </source>
</evidence>
<evidence type="ECO:0000313" key="3">
    <source>
        <dbReference type="Proteomes" id="UP001162131"/>
    </source>
</evidence>
<dbReference type="Pfam" id="PF00179">
    <property type="entry name" value="UQ_con"/>
    <property type="match status" value="1"/>
</dbReference>
<organism evidence="2 3">
    <name type="scientific">Blepharisma stoltei</name>
    <dbReference type="NCBI Taxonomy" id="1481888"/>
    <lineage>
        <taxon>Eukaryota</taxon>
        <taxon>Sar</taxon>
        <taxon>Alveolata</taxon>
        <taxon>Ciliophora</taxon>
        <taxon>Postciliodesmatophora</taxon>
        <taxon>Heterotrichea</taxon>
        <taxon>Heterotrichida</taxon>
        <taxon>Blepharismidae</taxon>
        <taxon>Blepharisma</taxon>
    </lineage>
</organism>
<gene>
    <name evidence="2" type="ORF">BSTOLATCC_MIC14745</name>
</gene>
<protein>
    <recommendedName>
        <fullName evidence="1">UBC core domain-containing protein</fullName>
    </recommendedName>
</protein>
<dbReference type="SUPFAM" id="SSF54495">
    <property type="entry name" value="UBC-like"/>
    <property type="match status" value="1"/>
</dbReference>
<dbReference type="SMART" id="SM00212">
    <property type="entry name" value="UBCc"/>
    <property type="match status" value="1"/>
</dbReference>
<dbReference type="InterPro" id="IPR016135">
    <property type="entry name" value="UBQ-conjugating_enzyme/RWD"/>
</dbReference>
<evidence type="ECO:0000313" key="2">
    <source>
        <dbReference type="EMBL" id="CAG9316004.1"/>
    </source>
</evidence>
<feature type="domain" description="UBC core" evidence="1">
    <location>
        <begin position="25"/>
        <end position="134"/>
    </location>
</feature>
<comment type="caution">
    <text evidence="2">The sequence shown here is derived from an EMBL/GenBank/DDBJ whole genome shotgun (WGS) entry which is preliminary data.</text>
</comment>
<dbReference type="PANTHER" id="PTHR24068">
    <property type="entry name" value="UBIQUITIN-CONJUGATING ENZYME E2"/>
    <property type="match status" value="1"/>
</dbReference>
<dbReference type="InterPro" id="IPR000608">
    <property type="entry name" value="UBC"/>
</dbReference>
<dbReference type="AlphaFoldDB" id="A0AAU9IV35"/>
<keyword evidence="3" id="KW-1185">Reference proteome</keyword>